<dbReference type="GO" id="GO:0016780">
    <property type="term" value="F:phosphotransferase activity, for other substituted phosphate groups"/>
    <property type="evidence" value="ECO:0007669"/>
    <property type="project" value="TreeGrafter"/>
</dbReference>
<organism evidence="4 5">
    <name type="scientific">Alysiella crassa</name>
    <dbReference type="NCBI Taxonomy" id="153491"/>
    <lineage>
        <taxon>Bacteria</taxon>
        <taxon>Pseudomonadati</taxon>
        <taxon>Pseudomonadota</taxon>
        <taxon>Betaproteobacteria</taxon>
        <taxon>Neisseriales</taxon>
        <taxon>Neisseriaceae</taxon>
        <taxon>Alysiella</taxon>
    </lineage>
</organism>
<dbReference type="RefSeq" id="WP_051968612.1">
    <property type="nucleotide sequence ID" value="NZ_CP091519.2"/>
</dbReference>
<dbReference type="PANTHER" id="PTHR30576">
    <property type="entry name" value="COLANIC BIOSYNTHESIS UDP-GLUCOSE LIPID CARRIER TRANSFERASE"/>
    <property type="match status" value="1"/>
</dbReference>
<gene>
    <name evidence="4" type="primary">wcaJ_1</name>
    <name evidence="4" type="ORF">NCTC10283_01623</name>
</gene>
<dbReference type="Proteomes" id="UP000254209">
    <property type="component" value="Unassembled WGS sequence"/>
</dbReference>
<comment type="similarity">
    <text evidence="1">Belongs to the bacterial sugar transferase family.</text>
</comment>
<dbReference type="PANTHER" id="PTHR30576:SF0">
    <property type="entry name" value="UNDECAPRENYL-PHOSPHATE N-ACETYLGALACTOSAMINYL 1-PHOSPHATE TRANSFERASE-RELATED"/>
    <property type="match status" value="1"/>
</dbReference>
<evidence type="ECO:0000313" key="5">
    <source>
        <dbReference type="Proteomes" id="UP000254209"/>
    </source>
</evidence>
<feature type="transmembrane region" description="Helical" evidence="2">
    <location>
        <begin position="70"/>
        <end position="91"/>
    </location>
</feature>
<protein>
    <submittedName>
        <fullName evidence="4">Colanic biosynthesis UDP-glucose lipid carrier transferase</fullName>
    </submittedName>
</protein>
<keyword evidence="2" id="KW-1133">Transmembrane helix</keyword>
<dbReference type="AlphaFoldDB" id="A0A376BT50"/>
<feature type="transmembrane region" description="Helical" evidence="2">
    <location>
        <begin position="97"/>
        <end position="115"/>
    </location>
</feature>
<feature type="transmembrane region" description="Helical" evidence="2">
    <location>
        <begin position="226"/>
        <end position="250"/>
    </location>
</feature>
<keyword evidence="2" id="KW-0472">Membrane</keyword>
<feature type="transmembrane region" description="Helical" evidence="2">
    <location>
        <begin position="38"/>
        <end position="58"/>
    </location>
</feature>
<keyword evidence="2" id="KW-0812">Transmembrane</keyword>
<dbReference type="STRING" id="1120980.GCA_000745955_02331"/>
<proteinExistence type="inferred from homology"/>
<sequence length="409" mass="47032">MLKLKYTQLQMKIWVSPIICAILPYFILFLTISKYSGYAYIISMLTVGLAHYFTTKSISAITKHPGQKSALSIVPNSLFWFTMVWVALRVFGLPYSVWYLGLGWLLSIAFSYLDFRIQTRKTTVLAYIPFGRAKTAHILPETEWICLTEPFAPNHLIDGYVTDLRSSELTSEWQKFLAQQILKGISVYHIRQMEEVLTGRVKITHFSENELGSLLPSQNYMNIKHILDCILIILSLPITLPLVLIVSILIKLEDGGSIIYTQPRIGYRGKTITVYKLRSMKENNQESITTSDDDRITKIGKIIRKTRIDELPQFINVLKGEMSLIGPRAEFKTFAEELEQQVPFYNYRHIVKPGISGWAQVMHGYATGTEETQVKIEYDFYYIKHFSFSLDVLIFFKTIKTILTGFGAR</sequence>
<reference evidence="4 5" key="1">
    <citation type="submission" date="2018-06" db="EMBL/GenBank/DDBJ databases">
        <authorList>
            <consortium name="Pathogen Informatics"/>
            <person name="Doyle S."/>
        </authorList>
    </citation>
    <scope>NUCLEOTIDE SEQUENCE [LARGE SCALE GENOMIC DNA]</scope>
    <source>
        <strain evidence="4 5">NCTC10283</strain>
    </source>
</reference>
<keyword evidence="4" id="KW-0808">Transferase</keyword>
<evidence type="ECO:0000256" key="2">
    <source>
        <dbReference type="SAM" id="Phobius"/>
    </source>
</evidence>
<evidence type="ECO:0000313" key="4">
    <source>
        <dbReference type="EMBL" id="SSY80069.1"/>
    </source>
</evidence>
<dbReference type="Pfam" id="PF02397">
    <property type="entry name" value="Bac_transf"/>
    <property type="match status" value="1"/>
</dbReference>
<accession>A0A376BT50</accession>
<name>A0A376BT50_9NEIS</name>
<evidence type="ECO:0000259" key="3">
    <source>
        <dbReference type="Pfam" id="PF02397"/>
    </source>
</evidence>
<feature type="domain" description="Bacterial sugar transferase" evidence="3">
    <location>
        <begin position="224"/>
        <end position="403"/>
    </location>
</feature>
<feature type="transmembrane region" description="Helical" evidence="2">
    <location>
        <begin position="12"/>
        <end position="32"/>
    </location>
</feature>
<evidence type="ECO:0000256" key="1">
    <source>
        <dbReference type="ARBA" id="ARBA00006464"/>
    </source>
</evidence>
<dbReference type="OrthoDB" id="9808602at2"/>
<dbReference type="InterPro" id="IPR003362">
    <property type="entry name" value="Bact_transf"/>
</dbReference>
<dbReference type="EMBL" id="UFSO01000003">
    <property type="protein sequence ID" value="SSY80069.1"/>
    <property type="molecule type" value="Genomic_DNA"/>
</dbReference>
<keyword evidence="5" id="KW-1185">Reference proteome</keyword>